<dbReference type="PANTHER" id="PTHR43025">
    <property type="entry name" value="MONOGALACTOSYLDIACYLGLYCEROL SYNTHASE"/>
    <property type="match status" value="1"/>
</dbReference>
<evidence type="ECO:0000256" key="2">
    <source>
        <dbReference type="ARBA" id="ARBA00006962"/>
    </source>
</evidence>
<keyword evidence="8" id="KW-1185">Reference proteome</keyword>
<dbReference type="GO" id="GO:0016758">
    <property type="term" value="F:hexosyltransferase activity"/>
    <property type="evidence" value="ECO:0007669"/>
    <property type="project" value="InterPro"/>
</dbReference>
<evidence type="ECO:0000313" key="8">
    <source>
        <dbReference type="Proteomes" id="UP000678228"/>
    </source>
</evidence>
<evidence type="ECO:0000256" key="1">
    <source>
        <dbReference type="ARBA" id="ARBA00004370"/>
    </source>
</evidence>
<dbReference type="AlphaFoldDB" id="A0A941ASN2"/>
<feature type="domain" description="Glycosyl transferase family 28 C-terminal" evidence="5">
    <location>
        <begin position="201"/>
        <end position="316"/>
    </location>
</feature>
<evidence type="ECO:0000313" key="7">
    <source>
        <dbReference type="EMBL" id="MBP3949529.1"/>
    </source>
</evidence>
<evidence type="ECO:0000256" key="3">
    <source>
        <dbReference type="ARBA" id="ARBA00022676"/>
    </source>
</evidence>
<feature type="domain" description="Diacylglycerol glucosyltransferase N-terminal" evidence="6">
    <location>
        <begin position="14"/>
        <end position="176"/>
    </location>
</feature>
<dbReference type="GO" id="GO:0016020">
    <property type="term" value="C:membrane"/>
    <property type="evidence" value="ECO:0007669"/>
    <property type="project" value="UniProtKB-SubCell"/>
</dbReference>
<reference evidence="7" key="1">
    <citation type="submission" date="2021-03" db="EMBL/GenBank/DDBJ databases">
        <title>Bacillus suaedae sp. nov., isolated from Suaeda aralocaspica.</title>
        <authorList>
            <person name="Lei R.F.R."/>
        </authorList>
    </citation>
    <scope>NUCLEOTIDE SEQUENCE</scope>
    <source>
        <strain evidence="7">YZJH907-2</strain>
    </source>
</reference>
<evidence type="ECO:0000259" key="6">
    <source>
        <dbReference type="Pfam" id="PF06925"/>
    </source>
</evidence>
<protein>
    <submittedName>
        <fullName evidence="7">Glycosyltransferase</fullName>
        <ecNumber evidence="7">2.4.-.-</ecNumber>
    </submittedName>
</protein>
<dbReference type="SUPFAM" id="SSF53756">
    <property type="entry name" value="UDP-Glycosyltransferase/glycogen phosphorylase"/>
    <property type="match status" value="1"/>
</dbReference>
<keyword evidence="3 7" id="KW-0328">Glycosyltransferase</keyword>
<dbReference type="InterPro" id="IPR009695">
    <property type="entry name" value="Diacylglyc_glucosyltr_N"/>
</dbReference>
<dbReference type="EC" id="2.4.-.-" evidence="7"/>
<comment type="subcellular location">
    <subcellularLocation>
        <location evidence="1">Membrane</location>
    </subcellularLocation>
</comment>
<accession>A0A941ASN2</accession>
<name>A0A941ASN2_9BACI</name>
<dbReference type="InterPro" id="IPR007235">
    <property type="entry name" value="Glyco_trans_28_C"/>
</dbReference>
<organism evidence="7 8">
    <name type="scientific">Halalkalibacter suaedae</name>
    <dbReference type="NCBI Taxonomy" id="2822140"/>
    <lineage>
        <taxon>Bacteria</taxon>
        <taxon>Bacillati</taxon>
        <taxon>Bacillota</taxon>
        <taxon>Bacilli</taxon>
        <taxon>Bacillales</taxon>
        <taxon>Bacillaceae</taxon>
        <taxon>Halalkalibacter</taxon>
    </lineage>
</organism>
<dbReference type="Pfam" id="PF04101">
    <property type="entry name" value="Glyco_tran_28_C"/>
    <property type="match status" value="1"/>
</dbReference>
<evidence type="ECO:0000259" key="5">
    <source>
        <dbReference type="Pfam" id="PF04101"/>
    </source>
</evidence>
<dbReference type="PANTHER" id="PTHR43025:SF3">
    <property type="entry name" value="MONOGALACTOSYLDIACYLGLYCEROL SYNTHASE 1, CHLOROPLASTIC"/>
    <property type="match status" value="1"/>
</dbReference>
<comment type="similarity">
    <text evidence="2">Belongs to the glycosyltransferase 28 family.</text>
</comment>
<dbReference type="Pfam" id="PF06925">
    <property type="entry name" value="MGDG_synth"/>
    <property type="match status" value="1"/>
</dbReference>
<dbReference type="Gene3D" id="3.40.50.2000">
    <property type="entry name" value="Glycogen Phosphorylase B"/>
    <property type="match status" value="1"/>
</dbReference>
<keyword evidence="4 7" id="KW-0808">Transferase</keyword>
<proteinExistence type="inferred from homology"/>
<gene>
    <name evidence="7" type="ORF">J7W16_00190</name>
</gene>
<dbReference type="InterPro" id="IPR050519">
    <property type="entry name" value="Glycosyltransf_28_UgtP"/>
</dbReference>
<dbReference type="Proteomes" id="UP000678228">
    <property type="component" value="Unassembled WGS sequence"/>
</dbReference>
<sequence>MSITIFSASIGNGHNEASHALKEQFELQGETVDVVDTFQCIHPLLHKLFLDSYLHILKRTPNLWGKMYKYGADYSWFLLMDYLGACFCEKLQTILTEQRTTIMVSTHPFVTAFLSKLKTKKNLQLPLYTIITDLGLHPAYFRSEVNGYFTASPYFSEFAEEYNIPSEQFFCTGIPIKQVPDVSLPRRSLRVKLALKPEKKTLLITGGGLGIGKFVEIVQSLEEIDEEIQILCLTGRNEGMEKKLRKMCSKHTLHIIPFTKQFTEYLRASDVILSKAGGLTMSEALACETPILIYQPVPGHEEENAQFLIETGTAVKAETLPHVNRLLYQLFNDEHYYNYFIHNAKKIKKPNAARRIAELIKDLEATTEQSYDPQSLA</sequence>
<comment type="caution">
    <text evidence="7">The sequence shown here is derived from an EMBL/GenBank/DDBJ whole genome shotgun (WGS) entry which is preliminary data.</text>
</comment>
<dbReference type="RefSeq" id="WP_210594915.1">
    <property type="nucleotide sequence ID" value="NZ_JAGKSQ010000001.1"/>
</dbReference>
<evidence type="ECO:0000256" key="4">
    <source>
        <dbReference type="ARBA" id="ARBA00022679"/>
    </source>
</evidence>
<dbReference type="GO" id="GO:0009247">
    <property type="term" value="P:glycolipid biosynthetic process"/>
    <property type="evidence" value="ECO:0007669"/>
    <property type="project" value="InterPro"/>
</dbReference>
<dbReference type="EMBL" id="JAGKSQ010000001">
    <property type="protein sequence ID" value="MBP3949529.1"/>
    <property type="molecule type" value="Genomic_DNA"/>
</dbReference>